<evidence type="ECO:0000313" key="10">
    <source>
        <dbReference type="EMBL" id="PKY87657.1"/>
    </source>
</evidence>
<keyword evidence="10" id="KW-0489">Methyltransferase</keyword>
<feature type="domain" description="Methyltransferase" evidence="9">
    <location>
        <begin position="69"/>
        <end position="193"/>
    </location>
</feature>
<dbReference type="InterPro" id="IPR026669">
    <property type="entry name" value="Arsenite_MeTrfase-like"/>
</dbReference>
<dbReference type="CDD" id="cd02440">
    <property type="entry name" value="AdoMet_MTases"/>
    <property type="match status" value="1"/>
</dbReference>
<evidence type="ECO:0000256" key="2">
    <source>
        <dbReference type="ARBA" id="ARBA00022691"/>
    </source>
</evidence>
<dbReference type="GO" id="GO:0032259">
    <property type="term" value="P:methylation"/>
    <property type="evidence" value="ECO:0007669"/>
    <property type="project" value="UniProtKB-KW"/>
</dbReference>
<evidence type="ECO:0000256" key="6">
    <source>
        <dbReference type="ARBA" id="ARBA00047941"/>
    </source>
</evidence>
<dbReference type="Proteomes" id="UP000234384">
    <property type="component" value="Unassembled WGS sequence"/>
</dbReference>
<evidence type="ECO:0000259" key="9">
    <source>
        <dbReference type="Pfam" id="PF13847"/>
    </source>
</evidence>
<dbReference type="InterPro" id="IPR004033">
    <property type="entry name" value="UbiE/COQ5_MeTrFase"/>
</dbReference>
<evidence type="ECO:0000256" key="4">
    <source>
        <dbReference type="ARBA" id="ARBA00034521"/>
    </source>
</evidence>
<comment type="catalytic activity">
    <reaction evidence="8">
        <text>arsenic triglutathione + 3 [thioredoxin]-dithiol + 3 S-adenosyl-L-methionine = trimethylarsine + 3 [thioredoxin]-disulfide + 3 glutathione + 3 S-adenosyl-L-homocysteine + 3 H(+)</text>
        <dbReference type="Rhea" id="RHEA:69432"/>
        <dbReference type="Rhea" id="RHEA-COMP:10698"/>
        <dbReference type="Rhea" id="RHEA-COMP:10700"/>
        <dbReference type="ChEBI" id="CHEBI:15378"/>
        <dbReference type="ChEBI" id="CHEBI:27130"/>
        <dbReference type="ChEBI" id="CHEBI:29950"/>
        <dbReference type="ChEBI" id="CHEBI:50058"/>
        <dbReference type="ChEBI" id="CHEBI:57856"/>
        <dbReference type="ChEBI" id="CHEBI:57925"/>
        <dbReference type="ChEBI" id="CHEBI:59789"/>
        <dbReference type="ChEBI" id="CHEBI:183640"/>
        <dbReference type="EC" id="2.1.1.137"/>
    </reaction>
</comment>
<evidence type="ECO:0000256" key="8">
    <source>
        <dbReference type="ARBA" id="ARBA00048428"/>
    </source>
</evidence>
<dbReference type="InterPro" id="IPR029063">
    <property type="entry name" value="SAM-dependent_MTases_sf"/>
</dbReference>
<dbReference type="EMBL" id="PKHE01000022">
    <property type="protein sequence ID" value="PKY87657.1"/>
    <property type="molecule type" value="Genomic_DNA"/>
</dbReference>
<dbReference type="OrthoDB" id="9808140at2"/>
<dbReference type="SUPFAM" id="SSF53335">
    <property type="entry name" value="S-adenosyl-L-methionine-dependent methyltransferases"/>
    <property type="match status" value="1"/>
</dbReference>
<organism evidence="10 11">
    <name type="scientific">Falseniella ignava</name>
    <dbReference type="NCBI Taxonomy" id="137730"/>
    <lineage>
        <taxon>Bacteria</taxon>
        <taxon>Bacillati</taxon>
        <taxon>Bacillota</taxon>
        <taxon>Bacilli</taxon>
        <taxon>Lactobacillales</taxon>
        <taxon>Aerococcaceae</taxon>
        <taxon>Falseniella</taxon>
    </lineage>
</organism>
<keyword evidence="2" id="KW-0949">S-adenosyl-L-methionine</keyword>
<evidence type="ECO:0000313" key="11">
    <source>
        <dbReference type="Proteomes" id="UP000234384"/>
    </source>
</evidence>
<evidence type="ECO:0000256" key="5">
    <source>
        <dbReference type="ARBA" id="ARBA00034545"/>
    </source>
</evidence>
<evidence type="ECO:0000256" key="3">
    <source>
        <dbReference type="ARBA" id="ARBA00034487"/>
    </source>
</evidence>
<name>A0A2I1JWA6_9LACT</name>
<comment type="caution">
    <text evidence="10">The sequence shown here is derived from an EMBL/GenBank/DDBJ whole genome shotgun (WGS) entry which is preliminary data.</text>
</comment>
<comment type="catalytic activity">
    <reaction evidence="6">
        <text>arsenic triglutathione + [thioredoxin]-dithiol + S-adenosyl-L-methionine + 2 H2O = methylarsonous acid + [thioredoxin]-disulfide + 3 glutathione + S-adenosyl-L-homocysteine + H(+)</text>
        <dbReference type="Rhea" id="RHEA:69460"/>
        <dbReference type="Rhea" id="RHEA-COMP:10698"/>
        <dbReference type="Rhea" id="RHEA-COMP:10700"/>
        <dbReference type="ChEBI" id="CHEBI:15377"/>
        <dbReference type="ChEBI" id="CHEBI:15378"/>
        <dbReference type="ChEBI" id="CHEBI:17826"/>
        <dbReference type="ChEBI" id="CHEBI:29950"/>
        <dbReference type="ChEBI" id="CHEBI:50058"/>
        <dbReference type="ChEBI" id="CHEBI:57856"/>
        <dbReference type="ChEBI" id="CHEBI:57925"/>
        <dbReference type="ChEBI" id="CHEBI:59789"/>
        <dbReference type="ChEBI" id="CHEBI:183640"/>
        <dbReference type="EC" id="2.1.1.137"/>
    </reaction>
</comment>
<comment type="similarity">
    <text evidence="3">Belongs to the methyltransferase superfamily. Arsenite methyltransferase family.</text>
</comment>
<protein>
    <recommendedName>
        <fullName evidence="5">Arsenite methyltransferase</fullName>
        <ecNumber evidence="4">2.1.1.137</ecNumber>
    </recommendedName>
</protein>
<dbReference type="Gene3D" id="3.40.50.150">
    <property type="entry name" value="Vaccinia Virus protein VP39"/>
    <property type="match status" value="1"/>
</dbReference>
<reference evidence="10 11" key="1">
    <citation type="submission" date="2017-12" db="EMBL/GenBank/DDBJ databases">
        <title>Phylogenetic diversity of female urinary microbiome.</title>
        <authorList>
            <person name="Thomas-White K."/>
            <person name="Wolfe A.J."/>
        </authorList>
    </citation>
    <scope>NUCLEOTIDE SEQUENCE [LARGE SCALE GENOMIC DNA]</scope>
    <source>
        <strain evidence="10 11">UMB0898</strain>
    </source>
</reference>
<dbReference type="GO" id="GO:0030791">
    <property type="term" value="F:arsenite methyltransferase activity"/>
    <property type="evidence" value="ECO:0007669"/>
    <property type="project" value="UniProtKB-EC"/>
</dbReference>
<proteinExistence type="inferred from homology"/>
<evidence type="ECO:0000256" key="7">
    <source>
        <dbReference type="ARBA" id="ARBA00047943"/>
    </source>
</evidence>
<dbReference type="EC" id="2.1.1.137" evidence="4"/>
<dbReference type="RefSeq" id="WP_101954673.1">
    <property type="nucleotide sequence ID" value="NZ_PKHE01000022.1"/>
</dbReference>
<dbReference type="AlphaFoldDB" id="A0A2I1JWA6"/>
<dbReference type="Pfam" id="PF13847">
    <property type="entry name" value="Methyltransf_31"/>
    <property type="match status" value="1"/>
</dbReference>
<dbReference type="PANTHER" id="PTHR43675:SF8">
    <property type="entry name" value="ARSENITE METHYLTRANSFERASE"/>
    <property type="match status" value="1"/>
</dbReference>
<dbReference type="InterPro" id="IPR025714">
    <property type="entry name" value="Methyltranfer_dom"/>
</dbReference>
<keyword evidence="1 10" id="KW-0808">Transferase</keyword>
<gene>
    <name evidence="10" type="ORF">CYJ57_06960</name>
</gene>
<dbReference type="PANTHER" id="PTHR43675">
    <property type="entry name" value="ARSENITE METHYLTRANSFERASE"/>
    <property type="match status" value="1"/>
</dbReference>
<sequence>MTKINPKDIKKSVADFYQQVATDTNLVQVDINELNQALGYREEDLAFVPEEANTGLGCGNPIDVAAMQPGETVLDLGAGKGMDAFISAKRVGETGRVIGVDMTREMVDKAREIATKRKFNQVEFRLGEIEHLPVADQTIDVAISNCVINLSVDKLQVYREIFRVLKPGGRIAISDISLSQELPDSVINNPKMYGT</sequence>
<dbReference type="PROSITE" id="PS51608">
    <property type="entry name" value="SAM_MT_UBIE"/>
    <property type="match status" value="1"/>
</dbReference>
<accession>A0A2I1JWA6</accession>
<evidence type="ECO:0000256" key="1">
    <source>
        <dbReference type="ARBA" id="ARBA00022679"/>
    </source>
</evidence>
<comment type="catalytic activity">
    <reaction evidence="7">
        <text>arsenic triglutathione + 2 [thioredoxin]-dithiol + 2 S-adenosyl-L-methionine + H2O = dimethylarsinous acid + 2 [thioredoxin]-disulfide + 3 glutathione + 2 S-adenosyl-L-homocysteine + 2 H(+)</text>
        <dbReference type="Rhea" id="RHEA:69464"/>
        <dbReference type="Rhea" id="RHEA-COMP:10698"/>
        <dbReference type="Rhea" id="RHEA-COMP:10700"/>
        <dbReference type="ChEBI" id="CHEBI:15377"/>
        <dbReference type="ChEBI" id="CHEBI:15378"/>
        <dbReference type="ChEBI" id="CHEBI:23808"/>
        <dbReference type="ChEBI" id="CHEBI:29950"/>
        <dbReference type="ChEBI" id="CHEBI:50058"/>
        <dbReference type="ChEBI" id="CHEBI:57856"/>
        <dbReference type="ChEBI" id="CHEBI:57925"/>
        <dbReference type="ChEBI" id="CHEBI:59789"/>
        <dbReference type="ChEBI" id="CHEBI:183640"/>
        <dbReference type="EC" id="2.1.1.137"/>
    </reaction>
</comment>